<accession>A0A9X1HU59</accession>
<protein>
    <submittedName>
        <fullName evidence="3">DUF1254 domain-containing protein</fullName>
    </submittedName>
</protein>
<dbReference type="RefSeq" id="WP_225699233.1">
    <property type="nucleotide sequence ID" value="NZ_JAIXNE010000006.1"/>
</dbReference>
<evidence type="ECO:0000259" key="1">
    <source>
        <dbReference type="Pfam" id="PF06742"/>
    </source>
</evidence>
<keyword evidence="4" id="KW-1185">Reference proteome</keyword>
<dbReference type="SUPFAM" id="SSF160935">
    <property type="entry name" value="VPA0735-like"/>
    <property type="match status" value="1"/>
</dbReference>
<dbReference type="InterPro" id="IPR037049">
    <property type="entry name" value="DUF1214_C_sf"/>
</dbReference>
<dbReference type="PANTHER" id="PTHR36509">
    <property type="entry name" value="BLL3101 PROTEIN"/>
    <property type="match status" value="1"/>
</dbReference>
<dbReference type="InterPro" id="IPR010679">
    <property type="entry name" value="DUF1254"/>
</dbReference>
<dbReference type="AlphaFoldDB" id="A0A9X1HU59"/>
<dbReference type="Gene3D" id="2.60.40.1610">
    <property type="entry name" value="Domain of unknown function DUF1254"/>
    <property type="match status" value="1"/>
</dbReference>
<name>A0A9X1HU59_9BACT</name>
<feature type="domain" description="DUF1254" evidence="2">
    <location>
        <begin position="66"/>
        <end position="197"/>
    </location>
</feature>
<dbReference type="PANTHER" id="PTHR36509:SF2">
    <property type="entry name" value="BLL3101 PROTEIN"/>
    <property type="match status" value="1"/>
</dbReference>
<dbReference type="InterPro" id="IPR010621">
    <property type="entry name" value="DUF1214"/>
</dbReference>
<comment type="caution">
    <text evidence="3">The sequence shown here is derived from an EMBL/GenBank/DDBJ whole genome shotgun (WGS) entry which is preliminary data.</text>
</comment>
<dbReference type="Pfam" id="PF06863">
    <property type="entry name" value="DUF1254"/>
    <property type="match status" value="1"/>
</dbReference>
<evidence type="ECO:0000259" key="2">
    <source>
        <dbReference type="Pfam" id="PF06863"/>
    </source>
</evidence>
<dbReference type="Proteomes" id="UP001139409">
    <property type="component" value="Unassembled WGS sequence"/>
</dbReference>
<dbReference type="PROSITE" id="PS51257">
    <property type="entry name" value="PROKAR_LIPOPROTEIN"/>
    <property type="match status" value="1"/>
</dbReference>
<dbReference type="Gene3D" id="2.60.120.600">
    <property type="entry name" value="Domain of unknown function DUF1214, C-terminal domain"/>
    <property type="match status" value="1"/>
</dbReference>
<proteinExistence type="predicted"/>
<dbReference type="Pfam" id="PF06742">
    <property type="entry name" value="DUF1214"/>
    <property type="match status" value="1"/>
</dbReference>
<feature type="domain" description="DUF1214" evidence="1">
    <location>
        <begin position="337"/>
        <end position="448"/>
    </location>
</feature>
<dbReference type="InterPro" id="IPR037050">
    <property type="entry name" value="DUF1254_sf"/>
</dbReference>
<organism evidence="3 4">
    <name type="scientific">Fulvivirga sedimenti</name>
    <dbReference type="NCBI Taxonomy" id="2879465"/>
    <lineage>
        <taxon>Bacteria</taxon>
        <taxon>Pseudomonadati</taxon>
        <taxon>Bacteroidota</taxon>
        <taxon>Cytophagia</taxon>
        <taxon>Cytophagales</taxon>
        <taxon>Fulvivirgaceae</taxon>
        <taxon>Fulvivirga</taxon>
    </lineage>
</organism>
<reference evidence="3" key="1">
    <citation type="submission" date="2021-09" db="EMBL/GenBank/DDBJ databases">
        <title>Fulvivirga sp. isolated from coastal sediment.</title>
        <authorList>
            <person name="Yu H."/>
        </authorList>
    </citation>
    <scope>NUCLEOTIDE SEQUENCE</scope>
    <source>
        <strain evidence="3">1062</strain>
    </source>
</reference>
<evidence type="ECO:0000313" key="3">
    <source>
        <dbReference type="EMBL" id="MCA6078373.1"/>
    </source>
</evidence>
<dbReference type="EMBL" id="JAIXNE010000006">
    <property type="protein sequence ID" value="MCA6078373.1"/>
    <property type="molecule type" value="Genomic_DNA"/>
</dbReference>
<gene>
    <name evidence="3" type="ORF">LDX50_26100</name>
</gene>
<evidence type="ECO:0000313" key="4">
    <source>
        <dbReference type="Proteomes" id="UP001139409"/>
    </source>
</evidence>
<sequence>MKKIVLYLFAGAILFSCSKPQEKPESANISEIAEEAYTFAYPMLEHYKMMFAMAMYKESGAYEAPFNVLTNMTELSGPQDTIIVRPNNDTFYSAVWFDLRNQPYILEVPEITDGRYYSFQLIDMYTHNIGYIGSRATGLEEGAYLFAGPDWKGEIPDGISKVFRSEGQFLLALGRTQVFGPADVEKAQEVMSHYQVKSLNELLGIENTSTSDMPELPPFDPVKIQNEHFIGYLNALMSYMEPHPSEEALFSKFAEIGVGPGVPFNAESLDEETRAAINGGIERAMEKIKLESENLGIRKNGWQLVAGAFGDREAMQGKYLTRAAAAYFGLWGNDLEEAFYPETSLDAENEPLDGSKHNYILHFESDELPPVNAFWSMTMYRLPAQLLVENAINRYKIGSATGGMKFNEDGSLDIYIQKDSPGKELETNWLPAYDGLFSLQSRFYWPKEEGLDPLYAPPAVKKR</sequence>